<protein>
    <recommendedName>
        <fullName evidence="14">ZZ-type zinc finger-containing protein 3</fullName>
    </recommendedName>
</protein>
<keyword evidence="7" id="KW-0007">Acetylation</keyword>
<dbReference type="InterPro" id="IPR037830">
    <property type="entry name" value="ZZZ3"/>
</dbReference>
<keyword evidence="1" id="KW-1017">Isopeptide bond</keyword>
<dbReference type="RefSeq" id="XP_028327769.1">
    <property type="nucleotide sequence ID" value="XM_028471968.1"/>
</dbReference>
<feature type="compositionally biased region" description="Polar residues" evidence="16">
    <location>
        <begin position="718"/>
        <end position="727"/>
    </location>
</feature>
<feature type="region of interest" description="Disordered" evidence="16">
    <location>
        <begin position="529"/>
        <end position="574"/>
    </location>
</feature>
<dbReference type="SUPFAM" id="SSF46689">
    <property type="entry name" value="Homeodomain-like"/>
    <property type="match status" value="1"/>
</dbReference>
<keyword evidence="9" id="KW-0238">DNA-binding</keyword>
<feature type="compositionally biased region" description="Basic and acidic residues" evidence="16">
    <location>
        <begin position="52"/>
        <end position="70"/>
    </location>
</feature>
<dbReference type="PANTHER" id="PTHR22705">
    <property type="entry name" value="ZINC FINGER, ZZ DOMAIN CONTAINING 3"/>
    <property type="match status" value="1"/>
</dbReference>
<feature type="region of interest" description="Disordered" evidence="16">
    <location>
        <begin position="189"/>
        <end position="225"/>
    </location>
</feature>
<feature type="domain" description="HTH myb-type" evidence="19">
    <location>
        <begin position="757"/>
        <end position="809"/>
    </location>
</feature>
<evidence type="ECO:0000256" key="8">
    <source>
        <dbReference type="ARBA" id="ARBA00023015"/>
    </source>
</evidence>
<dbReference type="GO" id="GO:0140672">
    <property type="term" value="C:ATAC complex"/>
    <property type="evidence" value="ECO:0007669"/>
    <property type="project" value="UniProtKB-ARBA"/>
</dbReference>
<dbReference type="InterPro" id="IPR001005">
    <property type="entry name" value="SANT/Myb"/>
</dbReference>
<dbReference type="RefSeq" id="XP_028327767.1">
    <property type="nucleotide sequence ID" value="XM_028471966.1"/>
</dbReference>
<dbReference type="GO" id="GO:0051726">
    <property type="term" value="P:regulation of cell cycle"/>
    <property type="evidence" value="ECO:0007669"/>
    <property type="project" value="UniProtKB-ARBA"/>
</dbReference>
<keyword evidence="3" id="KW-0479">Metal-binding</keyword>
<dbReference type="PANTHER" id="PTHR22705:SF0">
    <property type="entry name" value="ZZ-TYPE ZINC FINGER-CONTAINING PROTEIN 3"/>
    <property type="match status" value="1"/>
</dbReference>
<dbReference type="SMART" id="SM00717">
    <property type="entry name" value="SANT"/>
    <property type="match status" value="1"/>
</dbReference>
<reference evidence="20" key="2">
    <citation type="submission" date="2025-08" db="UniProtKB">
        <authorList>
            <consortium name="Ensembl"/>
        </authorList>
    </citation>
    <scope>IDENTIFICATION</scope>
</reference>
<keyword evidence="6" id="KW-0832">Ubl conjugation</keyword>
<keyword evidence="5" id="KW-0862">Zinc</keyword>
<evidence type="ECO:0000256" key="15">
    <source>
        <dbReference type="PROSITE-ProRule" id="PRU00228"/>
    </source>
</evidence>
<feature type="compositionally biased region" description="Low complexity" evidence="16">
    <location>
        <begin position="472"/>
        <end position="498"/>
    </location>
</feature>
<dbReference type="OrthoDB" id="20473at2759"/>
<dbReference type="GO" id="GO:0003677">
    <property type="term" value="F:DNA binding"/>
    <property type="evidence" value="ECO:0007669"/>
    <property type="project" value="UniProtKB-KW"/>
</dbReference>
<feature type="region of interest" description="Disordered" evidence="16">
    <location>
        <begin position="1"/>
        <end position="154"/>
    </location>
</feature>
<keyword evidence="10" id="KW-0804">Transcription</keyword>
<feature type="compositionally biased region" description="Basic and acidic residues" evidence="16">
    <location>
        <begin position="80"/>
        <end position="126"/>
    </location>
</feature>
<dbReference type="Pfam" id="PF00569">
    <property type="entry name" value="ZZ"/>
    <property type="match status" value="1"/>
</dbReference>
<dbReference type="SUPFAM" id="SSF57850">
    <property type="entry name" value="RING/U-box"/>
    <property type="match status" value="1"/>
</dbReference>
<feature type="compositionally biased region" description="Basic and acidic residues" evidence="16">
    <location>
        <begin position="708"/>
        <end position="717"/>
    </location>
</feature>
<evidence type="ECO:0000256" key="5">
    <source>
        <dbReference type="ARBA" id="ARBA00022833"/>
    </source>
</evidence>
<feature type="compositionally biased region" description="Polar residues" evidence="16">
    <location>
        <begin position="30"/>
        <end position="42"/>
    </location>
</feature>
<feature type="region of interest" description="Disordered" evidence="16">
    <location>
        <begin position="695"/>
        <end position="734"/>
    </location>
</feature>
<comment type="function">
    <text evidence="12">Histone H3 reader that is required for the ATAC complex-mediated maintenance of histone acetylation and gene activation. Component of the ATAC complex, a complex with histone acetyltransferase activity on histones H3 and H4.</text>
</comment>
<feature type="region of interest" description="Disordered" evidence="16">
    <location>
        <begin position="385"/>
        <end position="498"/>
    </location>
</feature>
<dbReference type="PROSITE" id="PS50135">
    <property type="entry name" value="ZF_ZZ_2"/>
    <property type="match status" value="1"/>
</dbReference>
<dbReference type="Ensembl" id="ENSGWIT00000028294.1">
    <property type="protein sequence ID" value="ENSGWIP00000025910.1"/>
    <property type="gene ID" value="ENSGWIG00000013597.1"/>
</dbReference>
<keyword evidence="11" id="KW-0539">Nucleus</keyword>
<gene>
    <name evidence="20" type="primary">zzz3</name>
</gene>
<dbReference type="Pfam" id="PF00249">
    <property type="entry name" value="Myb_DNA-binding"/>
    <property type="match status" value="1"/>
</dbReference>
<feature type="compositionally biased region" description="Polar residues" evidence="16">
    <location>
        <begin position="410"/>
        <end position="457"/>
    </location>
</feature>
<keyword evidence="4 15" id="KW-0863">Zinc-finger</keyword>
<evidence type="ECO:0000256" key="2">
    <source>
        <dbReference type="ARBA" id="ARBA00022553"/>
    </source>
</evidence>
<dbReference type="GO" id="GO:0051302">
    <property type="term" value="P:regulation of cell division"/>
    <property type="evidence" value="ECO:0007669"/>
    <property type="project" value="UniProtKB-ARBA"/>
</dbReference>
<evidence type="ECO:0000256" key="4">
    <source>
        <dbReference type="ARBA" id="ARBA00022771"/>
    </source>
</evidence>
<feature type="region of interest" description="Disordered" evidence="16">
    <location>
        <begin position="261"/>
        <end position="282"/>
    </location>
</feature>
<dbReference type="CDD" id="cd00167">
    <property type="entry name" value="SANT"/>
    <property type="match status" value="1"/>
</dbReference>
<feature type="domain" description="ZZ-type" evidence="18">
    <location>
        <begin position="919"/>
        <end position="978"/>
    </location>
</feature>
<dbReference type="InterPro" id="IPR041981">
    <property type="entry name" value="ZZZ3_ZZ"/>
</dbReference>
<name>A0A8C5EU57_GOUWI</name>
<sequence length="1004" mass="112087">MAASRSSRVTRSSVGLNGLDENFCGRTLRNRSIAQPEETSASLLPRARSPKKKQDAKQESKQEIKQDLKQESNQAAKQNTKQDAKQNTKQDVKQDTKPEAKQEPKPNTKQEPKQYTKQDDKQDTHLQDGQQLCLLDGKRTETSASLTETDQWSSSRKRGVFCLEKNVDPDNSENCDKGKRVQEAFPQIKRAKRCSRSGDSQVQEEDPRLFKPENLVSDSSKDNSCEELPIQNSANAALALPLLSEEERTEGQVEDGLVECDGATQPQNTHKASNGLNENKVEESSTVAEQYCASPSSVTNCSSLLNGSQLAVPSNPDPTVPCRSSGFGQIETSGSGETRALSPKTFEGAAENLVPELIVAKEQEIEEMEVDVVGDHLCLAREEQVVEQESDENGLALTPPTPVQEAETVPMSSSSTITTNGRPINSNSGETTPPYSKSPSLTEPGCNSSISSMSPSFTELYEHRYTLRTSPRRAASSCKASSSKPGSPPRDNGSSLEEGEVVVGLDECPAKEEPAPFDSVCPISEELVSVEPGDSGGAVDEDGGSAEAKEVESSKELTQSQAAEEQDEEEEDEPDVYYFESDHLALKHNKDYQRLLQTIGVLEAQRTQAIVDLEMLTSHQKDALSDPISFVEQLQKQVSVGLPCPQRVVQLPDIAWEQYTSGLGDFEREFCDKKQKTRQLKLIFDKETPETLPNLCQSTSGLTIRPKSPFEPKREGETSTMYSSLPTSDAPENGRQSQMIRGRICHPNKSDTFNQLWTVEEQRKLEQLLVKFPPEEIESRRWQKIADELGNRTAKQVASRVQKYFIKLTKAGIPVPGRTPNLCMYTKKASNKRQHHLNKHLYRPSTFLASYEPPVYMDEEDERSLYYNNVQDPSADDSDDDGVPVELRNLPEYKELLELKRLKKQKLQELQEDNSGVRHLGYKCDVCGVDPIQGVRWHCHDCPPDNSVDFCSNCSDCLYKTETHKPHHHLEPVYHHEAFVDRDYCLPQSTGYNYLDPNYFPANR</sequence>
<dbReference type="FunFam" id="1.10.10.60:FF:000128">
    <property type="entry name" value="Putative ZZ-type zinc finger-containing protein 3"/>
    <property type="match status" value="1"/>
</dbReference>
<feature type="compositionally biased region" description="Polar residues" evidence="16">
    <location>
        <begin position="264"/>
        <end position="277"/>
    </location>
</feature>
<evidence type="ECO:0000256" key="11">
    <source>
        <dbReference type="ARBA" id="ARBA00023242"/>
    </source>
</evidence>
<evidence type="ECO:0000256" key="14">
    <source>
        <dbReference type="ARBA" id="ARBA00068620"/>
    </source>
</evidence>
<evidence type="ECO:0000256" key="9">
    <source>
        <dbReference type="ARBA" id="ARBA00023125"/>
    </source>
</evidence>
<reference evidence="20" key="1">
    <citation type="submission" date="2020-06" db="EMBL/GenBank/DDBJ databases">
        <authorList>
            <consortium name="Wellcome Sanger Institute Data Sharing"/>
        </authorList>
    </citation>
    <scope>NUCLEOTIDE SEQUENCE [LARGE SCALE GENOMIC DNA]</scope>
</reference>
<accession>A0A8C5EU57</accession>
<dbReference type="CTD" id="26009"/>
<dbReference type="CDD" id="cd02341">
    <property type="entry name" value="ZZ_ZZZ3"/>
    <property type="match status" value="1"/>
</dbReference>
<dbReference type="InterPro" id="IPR043145">
    <property type="entry name" value="Znf_ZZ_sf"/>
</dbReference>
<dbReference type="InterPro" id="IPR017930">
    <property type="entry name" value="Myb_dom"/>
</dbReference>
<evidence type="ECO:0000256" key="7">
    <source>
        <dbReference type="ARBA" id="ARBA00022990"/>
    </source>
</evidence>
<dbReference type="InterPro" id="IPR009057">
    <property type="entry name" value="Homeodomain-like_sf"/>
</dbReference>
<evidence type="ECO:0000256" key="16">
    <source>
        <dbReference type="SAM" id="MobiDB-lite"/>
    </source>
</evidence>
<feature type="compositionally biased region" description="Polar residues" evidence="16">
    <location>
        <begin position="142"/>
        <end position="154"/>
    </location>
</feature>
<evidence type="ECO:0000313" key="21">
    <source>
        <dbReference type="Proteomes" id="UP000694680"/>
    </source>
</evidence>
<keyword evidence="21" id="KW-1185">Reference proteome</keyword>
<dbReference type="Gene3D" id="1.10.10.60">
    <property type="entry name" value="Homeodomain-like"/>
    <property type="match status" value="1"/>
</dbReference>
<keyword evidence="8" id="KW-0805">Transcription regulation</keyword>
<evidence type="ECO:0000259" key="19">
    <source>
        <dbReference type="PROSITE" id="PS51294"/>
    </source>
</evidence>
<dbReference type="PROSITE" id="PS50090">
    <property type="entry name" value="MYB_LIKE"/>
    <property type="match status" value="1"/>
</dbReference>
<feature type="compositionally biased region" description="Acidic residues" evidence="16">
    <location>
        <begin position="564"/>
        <end position="574"/>
    </location>
</feature>
<comment type="subunit">
    <text evidence="13">Component of the ADA2A-containing complex (ATAC), composed of KAT14, KAT2A, TADA2L, TADA3L, ZZ3, MBIP, WDR5, YEATS2, CCDC101 and DR1. Interacts via (ZZ-type zinc finger) with histone H3 in a methylation-independent manner and acetylation on 'Lys-4' (H3K4ac) moderately enhances the interaction.</text>
</comment>
<reference evidence="20" key="3">
    <citation type="submission" date="2025-09" db="UniProtKB">
        <authorList>
            <consortium name="Ensembl"/>
        </authorList>
    </citation>
    <scope>IDENTIFICATION</scope>
</reference>
<keyword evidence="2" id="KW-0597">Phosphoprotein</keyword>
<evidence type="ECO:0000256" key="13">
    <source>
        <dbReference type="ARBA" id="ARBA00062553"/>
    </source>
</evidence>
<evidence type="ECO:0000313" key="20">
    <source>
        <dbReference type="Ensembl" id="ENSGWIP00000025910.1"/>
    </source>
</evidence>
<evidence type="ECO:0000256" key="3">
    <source>
        <dbReference type="ARBA" id="ARBA00022723"/>
    </source>
</evidence>
<evidence type="ECO:0000256" key="1">
    <source>
        <dbReference type="ARBA" id="ARBA00022499"/>
    </source>
</evidence>
<dbReference type="PROSITE" id="PS51294">
    <property type="entry name" value="HTH_MYB"/>
    <property type="match status" value="1"/>
</dbReference>
<organism evidence="20 21">
    <name type="scientific">Gouania willdenowi</name>
    <name type="common">Blunt-snouted clingfish</name>
    <name type="synonym">Lepadogaster willdenowi</name>
    <dbReference type="NCBI Taxonomy" id="441366"/>
    <lineage>
        <taxon>Eukaryota</taxon>
        <taxon>Metazoa</taxon>
        <taxon>Chordata</taxon>
        <taxon>Craniata</taxon>
        <taxon>Vertebrata</taxon>
        <taxon>Euteleostomi</taxon>
        <taxon>Actinopterygii</taxon>
        <taxon>Neopterygii</taxon>
        <taxon>Teleostei</taxon>
        <taxon>Neoteleostei</taxon>
        <taxon>Acanthomorphata</taxon>
        <taxon>Ovalentaria</taxon>
        <taxon>Blenniimorphae</taxon>
        <taxon>Blenniiformes</taxon>
        <taxon>Gobiesocoidei</taxon>
        <taxon>Gobiesocidae</taxon>
        <taxon>Gobiesocinae</taxon>
        <taxon>Gouania</taxon>
    </lineage>
</organism>
<evidence type="ECO:0000256" key="10">
    <source>
        <dbReference type="ARBA" id="ARBA00023163"/>
    </source>
</evidence>
<evidence type="ECO:0000256" key="6">
    <source>
        <dbReference type="ARBA" id="ARBA00022843"/>
    </source>
</evidence>
<dbReference type="RefSeq" id="XP_028327768.1">
    <property type="nucleotide sequence ID" value="XM_028471967.1"/>
</dbReference>
<dbReference type="AlphaFoldDB" id="A0A8C5EU57"/>
<feature type="compositionally biased region" description="Low complexity" evidence="16">
    <location>
        <begin position="1"/>
        <end position="14"/>
    </location>
</feature>
<evidence type="ECO:0000259" key="17">
    <source>
        <dbReference type="PROSITE" id="PS50090"/>
    </source>
</evidence>
<evidence type="ECO:0000259" key="18">
    <source>
        <dbReference type="PROSITE" id="PS50135"/>
    </source>
</evidence>
<proteinExistence type="predicted"/>
<dbReference type="RefSeq" id="XP_028327764.1">
    <property type="nucleotide sequence ID" value="XM_028471963.1"/>
</dbReference>
<dbReference type="Proteomes" id="UP000694680">
    <property type="component" value="Chromosome 17"/>
</dbReference>
<feature type="domain" description="Myb-like" evidence="17">
    <location>
        <begin position="757"/>
        <end position="805"/>
    </location>
</feature>
<evidence type="ECO:0000256" key="12">
    <source>
        <dbReference type="ARBA" id="ARBA00053098"/>
    </source>
</evidence>
<dbReference type="GO" id="GO:0008270">
    <property type="term" value="F:zinc ion binding"/>
    <property type="evidence" value="ECO:0007669"/>
    <property type="project" value="UniProtKB-KW"/>
</dbReference>
<dbReference type="GeneID" id="114478749"/>
<dbReference type="Gene3D" id="3.30.60.90">
    <property type="match status" value="1"/>
</dbReference>
<dbReference type="InterPro" id="IPR000433">
    <property type="entry name" value="Znf_ZZ"/>
</dbReference>